<evidence type="ECO:0000313" key="3">
    <source>
        <dbReference type="Proteomes" id="UP000604046"/>
    </source>
</evidence>
<comment type="caution">
    <text evidence="2">The sequence shown here is derived from an EMBL/GenBank/DDBJ whole genome shotgun (WGS) entry which is preliminary data.</text>
</comment>
<dbReference type="EMBL" id="CAJNDS010002793">
    <property type="protein sequence ID" value="CAE7599176.1"/>
    <property type="molecule type" value="Genomic_DNA"/>
</dbReference>
<sequence>MLLIAPGRQEFHTKETEVRRGRVRLAHKQGQEPELLNEHSKLSGGNVQMVTDVIQGVGEDFEKSIENQKSEIANCESVRAEREATVKEAKEELEAKKSSTQEKKYALAADAQADPWFS</sequence>
<gene>
    <name evidence="2" type="ORF">SNAT2548_LOCUS34088</name>
</gene>
<evidence type="ECO:0000313" key="2">
    <source>
        <dbReference type="EMBL" id="CAE7599176.1"/>
    </source>
</evidence>
<dbReference type="Proteomes" id="UP000604046">
    <property type="component" value="Unassembled WGS sequence"/>
</dbReference>
<reference evidence="2" key="1">
    <citation type="submission" date="2021-02" db="EMBL/GenBank/DDBJ databases">
        <authorList>
            <person name="Dougan E. K."/>
            <person name="Rhodes N."/>
            <person name="Thang M."/>
            <person name="Chan C."/>
        </authorList>
    </citation>
    <scope>NUCLEOTIDE SEQUENCE</scope>
</reference>
<organism evidence="2 3">
    <name type="scientific">Symbiodinium natans</name>
    <dbReference type="NCBI Taxonomy" id="878477"/>
    <lineage>
        <taxon>Eukaryota</taxon>
        <taxon>Sar</taxon>
        <taxon>Alveolata</taxon>
        <taxon>Dinophyceae</taxon>
        <taxon>Suessiales</taxon>
        <taxon>Symbiodiniaceae</taxon>
        <taxon>Symbiodinium</taxon>
    </lineage>
</organism>
<feature type="compositionally biased region" description="Basic and acidic residues" evidence="1">
    <location>
        <begin position="91"/>
        <end position="105"/>
    </location>
</feature>
<name>A0A812UYI7_9DINO</name>
<evidence type="ECO:0000256" key="1">
    <source>
        <dbReference type="SAM" id="MobiDB-lite"/>
    </source>
</evidence>
<keyword evidence="3" id="KW-1185">Reference proteome</keyword>
<proteinExistence type="predicted"/>
<feature type="region of interest" description="Disordered" evidence="1">
    <location>
        <begin position="91"/>
        <end position="118"/>
    </location>
</feature>
<protein>
    <submittedName>
        <fullName evidence="2">Uncharacterized protein</fullName>
    </submittedName>
</protein>
<dbReference type="OrthoDB" id="434979at2759"/>
<accession>A0A812UYI7</accession>
<dbReference type="AlphaFoldDB" id="A0A812UYI7"/>